<keyword evidence="3" id="KW-1185">Reference proteome</keyword>
<sequence length="168" mass="18823">MYELSIDPVGIQNDATQEHRPDVFVCPCVNVHHMLPLVDLNFKSTLKSDLRALTLIDTHRSVIEPEMEISHSANHVAFLKEQYALLMNADNGPLCLKIHGVFTARQISTPCENDRFSFVIDHSQPNRETNEANMNGRSGFRSNPVSNERENESTNSVRPPAITGHGFA</sequence>
<protein>
    <submittedName>
        <fullName evidence="2">Uncharacterized protein</fullName>
    </submittedName>
</protein>
<gene>
    <name evidence="2" type="ORF">G5I_05877</name>
</gene>
<proteinExistence type="predicted"/>
<dbReference type="Proteomes" id="UP000007755">
    <property type="component" value="Unassembled WGS sequence"/>
</dbReference>
<dbReference type="InParanoid" id="F4WJJ8"/>
<evidence type="ECO:0000256" key="1">
    <source>
        <dbReference type="SAM" id="MobiDB-lite"/>
    </source>
</evidence>
<dbReference type="EMBL" id="GL888184">
    <property type="protein sequence ID" value="EGI65614.1"/>
    <property type="molecule type" value="Genomic_DNA"/>
</dbReference>
<evidence type="ECO:0000313" key="3">
    <source>
        <dbReference type="Proteomes" id="UP000007755"/>
    </source>
</evidence>
<organism evidence="3">
    <name type="scientific">Acromyrmex echinatior</name>
    <name type="common">Panamanian leafcutter ant</name>
    <name type="synonym">Acromyrmex octospinosus echinatior</name>
    <dbReference type="NCBI Taxonomy" id="103372"/>
    <lineage>
        <taxon>Eukaryota</taxon>
        <taxon>Metazoa</taxon>
        <taxon>Ecdysozoa</taxon>
        <taxon>Arthropoda</taxon>
        <taxon>Hexapoda</taxon>
        <taxon>Insecta</taxon>
        <taxon>Pterygota</taxon>
        <taxon>Neoptera</taxon>
        <taxon>Endopterygota</taxon>
        <taxon>Hymenoptera</taxon>
        <taxon>Apocrita</taxon>
        <taxon>Aculeata</taxon>
        <taxon>Formicoidea</taxon>
        <taxon>Formicidae</taxon>
        <taxon>Myrmicinae</taxon>
        <taxon>Acromyrmex</taxon>
    </lineage>
</organism>
<evidence type="ECO:0000313" key="2">
    <source>
        <dbReference type="EMBL" id="EGI65614.1"/>
    </source>
</evidence>
<accession>F4WJJ8</accession>
<name>F4WJJ8_ACREC</name>
<feature type="region of interest" description="Disordered" evidence="1">
    <location>
        <begin position="124"/>
        <end position="168"/>
    </location>
</feature>
<reference evidence="2" key="1">
    <citation type="submission" date="2011-02" db="EMBL/GenBank/DDBJ databases">
        <title>The genome of the leaf-cutting ant Acromyrmex echinatior suggests key adaptations to social evolution and fungus farming.</title>
        <authorList>
            <person name="Nygaard S."/>
            <person name="Zhang G."/>
        </authorList>
    </citation>
    <scope>NUCLEOTIDE SEQUENCE</scope>
</reference>
<dbReference type="AlphaFoldDB" id="F4WJJ8"/>
<feature type="compositionally biased region" description="Polar residues" evidence="1">
    <location>
        <begin position="131"/>
        <end position="146"/>
    </location>
</feature>